<dbReference type="Gene3D" id="3.40.50.720">
    <property type="entry name" value="NAD(P)-binding Rossmann-like Domain"/>
    <property type="match status" value="1"/>
</dbReference>
<dbReference type="CDD" id="cd05356">
    <property type="entry name" value="17beta-HSD1_like_SDR_c"/>
    <property type="match status" value="1"/>
</dbReference>
<dbReference type="GO" id="GO:0005783">
    <property type="term" value="C:endoplasmic reticulum"/>
    <property type="evidence" value="ECO:0007669"/>
    <property type="project" value="TreeGrafter"/>
</dbReference>
<dbReference type="InterPro" id="IPR002347">
    <property type="entry name" value="SDR_fam"/>
</dbReference>
<dbReference type="EMBL" id="UYYG01001226">
    <property type="protein sequence ID" value="VDN60607.1"/>
    <property type="molecule type" value="Genomic_DNA"/>
</dbReference>
<dbReference type="Proteomes" id="UP000274756">
    <property type="component" value="Unassembled WGS sequence"/>
</dbReference>
<evidence type="ECO:0000313" key="7">
    <source>
        <dbReference type="Proteomes" id="UP000038040"/>
    </source>
</evidence>
<dbReference type="Pfam" id="PF00106">
    <property type="entry name" value="adh_short"/>
    <property type="match status" value="1"/>
</dbReference>
<dbReference type="OrthoDB" id="5545019at2759"/>
<accession>A0A0N4UMI2</accession>
<reference evidence="9" key="1">
    <citation type="submission" date="2017-02" db="UniProtKB">
        <authorList>
            <consortium name="WormBaseParasite"/>
        </authorList>
    </citation>
    <scope>IDENTIFICATION</scope>
</reference>
<keyword evidence="2" id="KW-0443">Lipid metabolism</keyword>
<dbReference type="PRINTS" id="PR00081">
    <property type="entry name" value="GDHRDH"/>
</dbReference>
<evidence type="ECO:0000256" key="2">
    <source>
        <dbReference type="ARBA" id="ARBA00022955"/>
    </source>
</evidence>
<dbReference type="SUPFAM" id="SSF51735">
    <property type="entry name" value="NAD(P)-binding Rossmann-fold domains"/>
    <property type="match status" value="1"/>
</dbReference>
<keyword evidence="3" id="KW-0560">Oxidoreductase</keyword>
<dbReference type="Proteomes" id="UP000038040">
    <property type="component" value="Unplaced"/>
</dbReference>
<evidence type="ECO:0000256" key="5">
    <source>
        <dbReference type="SAM" id="Phobius"/>
    </source>
</evidence>
<dbReference type="WBParaSite" id="DME_0000905901-mRNA-1">
    <property type="protein sequence ID" value="DME_0000905901-mRNA-1"/>
    <property type="gene ID" value="DME_0000905901"/>
</dbReference>
<keyword evidence="2" id="KW-0752">Steroid biosynthesis</keyword>
<comment type="similarity">
    <text evidence="4">Belongs to the short-chain dehydrogenases/reductases (SDR) family. 17-beta-HSD 3 subfamily.</text>
</comment>
<protein>
    <submittedName>
        <fullName evidence="9">Very-long-chain 3-oxoacyl-CoA reductase</fullName>
    </submittedName>
</protein>
<feature type="transmembrane region" description="Helical" evidence="5">
    <location>
        <begin position="187"/>
        <end position="209"/>
    </location>
</feature>
<sequence>MPFLNIEIIGWATVAYIIYRWLLSFYKIIYPYLIAKPINLLEAAGSRWAVVTGGSDGIGKQYAFELARRGFSIVLIARSKSKLEDVKRKIQEETGVEMSLILVQVIVFDFSSANLEEYEKKIFPELKNLDIGILINNVGVSYEYPELLHKVDGGLNTIANVNIVNSLPCVLLCSVVLPQMLERNKGIIVNVSSAAAYLQTIMLAAYSAAKKSRPSLFAPSPENFVKSAISTIGITSETTGCLAHQVQVLVSVLSIFLILNLSAKHSSII</sequence>
<dbReference type="AlphaFoldDB" id="A0A0N4UMI2"/>
<organism evidence="7 9">
    <name type="scientific">Dracunculus medinensis</name>
    <name type="common">Guinea worm</name>
    <dbReference type="NCBI Taxonomy" id="318479"/>
    <lineage>
        <taxon>Eukaryota</taxon>
        <taxon>Metazoa</taxon>
        <taxon>Ecdysozoa</taxon>
        <taxon>Nematoda</taxon>
        <taxon>Chromadorea</taxon>
        <taxon>Rhabditida</taxon>
        <taxon>Spirurina</taxon>
        <taxon>Dracunculoidea</taxon>
        <taxon>Dracunculidae</taxon>
        <taxon>Dracunculus</taxon>
    </lineage>
</organism>
<keyword evidence="8" id="KW-1185">Reference proteome</keyword>
<dbReference type="PANTHER" id="PTHR43086:SF2">
    <property type="entry name" value="HYDROXYSTEROID DEHYDROGENASE-LIKE PROTEIN 1"/>
    <property type="match status" value="1"/>
</dbReference>
<reference evidence="6 8" key="2">
    <citation type="submission" date="2018-11" db="EMBL/GenBank/DDBJ databases">
        <authorList>
            <consortium name="Pathogen Informatics"/>
        </authorList>
    </citation>
    <scope>NUCLEOTIDE SEQUENCE [LARGE SCALE GENOMIC DNA]</scope>
</reference>
<evidence type="ECO:0000313" key="6">
    <source>
        <dbReference type="EMBL" id="VDN60607.1"/>
    </source>
</evidence>
<keyword evidence="5" id="KW-0472">Membrane</keyword>
<dbReference type="GO" id="GO:0016491">
    <property type="term" value="F:oxidoreductase activity"/>
    <property type="evidence" value="ECO:0007669"/>
    <property type="project" value="UniProtKB-KW"/>
</dbReference>
<evidence type="ECO:0000256" key="1">
    <source>
        <dbReference type="ARBA" id="ARBA00022857"/>
    </source>
</evidence>
<feature type="transmembrane region" description="Helical" evidence="5">
    <location>
        <begin position="6"/>
        <end position="23"/>
    </location>
</feature>
<keyword evidence="5" id="KW-1133">Transmembrane helix</keyword>
<keyword evidence="2" id="KW-0444">Lipid biosynthesis</keyword>
<evidence type="ECO:0000256" key="4">
    <source>
        <dbReference type="ARBA" id="ARBA00038261"/>
    </source>
</evidence>
<name>A0A0N4UMI2_DRAME</name>
<keyword evidence="1" id="KW-0521">NADP</keyword>
<proteinExistence type="inferred from homology"/>
<evidence type="ECO:0000256" key="3">
    <source>
        <dbReference type="ARBA" id="ARBA00023002"/>
    </source>
</evidence>
<keyword evidence="5" id="KW-0812">Transmembrane</keyword>
<dbReference type="GO" id="GO:0030497">
    <property type="term" value="P:fatty acid elongation"/>
    <property type="evidence" value="ECO:0007669"/>
    <property type="project" value="TreeGrafter"/>
</dbReference>
<dbReference type="GO" id="GO:0006694">
    <property type="term" value="P:steroid biosynthetic process"/>
    <property type="evidence" value="ECO:0007669"/>
    <property type="project" value="UniProtKB-KW"/>
</dbReference>
<dbReference type="InterPro" id="IPR036291">
    <property type="entry name" value="NAD(P)-bd_dom_sf"/>
</dbReference>
<evidence type="ECO:0000313" key="8">
    <source>
        <dbReference type="Proteomes" id="UP000274756"/>
    </source>
</evidence>
<feature type="transmembrane region" description="Helical" evidence="5">
    <location>
        <begin position="246"/>
        <end position="263"/>
    </location>
</feature>
<gene>
    <name evidence="6" type="ORF">DME_LOCUS10580</name>
</gene>
<dbReference type="PIRSF" id="PIRSF000126">
    <property type="entry name" value="11-beta-HSD1"/>
    <property type="match status" value="1"/>
</dbReference>
<dbReference type="PANTHER" id="PTHR43086">
    <property type="entry name" value="VERY-LONG-CHAIN 3-OXOOACYL-COA REDUCTASE"/>
    <property type="match status" value="1"/>
</dbReference>
<dbReference type="STRING" id="318479.A0A0N4UMI2"/>
<evidence type="ECO:0000313" key="9">
    <source>
        <dbReference type="WBParaSite" id="DME_0000905901-mRNA-1"/>
    </source>
</evidence>